<name>A0A6J7JK03_9ZZZZ</name>
<protein>
    <submittedName>
        <fullName evidence="3">Unannotated protein</fullName>
    </submittedName>
</protein>
<dbReference type="Gene3D" id="3.30.70.1880">
    <property type="entry name" value="Protein of unknown function DUF881"/>
    <property type="match status" value="1"/>
</dbReference>
<evidence type="ECO:0000256" key="1">
    <source>
        <dbReference type="SAM" id="Coils"/>
    </source>
</evidence>
<dbReference type="PANTHER" id="PTHR37313:SF2">
    <property type="entry name" value="UPF0749 PROTEIN YLXX"/>
    <property type="match status" value="1"/>
</dbReference>
<dbReference type="Pfam" id="PF05949">
    <property type="entry name" value="DUF881"/>
    <property type="match status" value="1"/>
</dbReference>
<proteinExistence type="predicted"/>
<reference evidence="3" key="1">
    <citation type="submission" date="2020-05" db="EMBL/GenBank/DDBJ databases">
        <authorList>
            <person name="Chiriac C."/>
            <person name="Salcher M."/>
            <person name="Ghai R."/>
            <person name="Kavagutti S V."/>
        </authorList>
    </citation>
    <scope>NUCLEOTIDE SEQUENCE</scope>
</reference>
<dbReference type="GO" id="GO:0005886">
    <property type="term" value="C:plasma membrane"/>
    <property type="evidence" value="ECO:0007669"/>
    <property type="project" value="TreeGrafter"/>
</dbReference>
<evidence type="ECO:0000313" key="3">
    <source>
        <dbReference type="EMBL" id="CAB4942452.1"/>
    </source>
</evidence>
<evidence type="ECO:0000256" key="2">
    <source>
        <dbReference type="SAM" id="MobiDB-lite"/>
    </source>
</evidence>
<feature type="coiled-coil region" evidence="1">
    <location>
        <begin position="74"/>
        <end position="115"/>
    </location>
</feature>
<sequence>MPEQEPDPPRKDADPDPDPGRDRLRGALTRPSRRQAVVAVLLAVLGFAVVVQVRDTQTNDTYSGLRESELIQVLDGLTGTAERARREVERLESRRDELRDESTRRSAALDEAEQRVRTLNIIAGLVPVTGPGLRVTITESTTRVSVGSLLDTVQELRTAGAEAMEMNDSIRLGADSSFEDAIGGIELDGQLLEPPYVLEVIGDTANLRTALTFSSGPVETLQTLDGATVRIEDLEQVEITSVREPGRPDYAEFSAGQ</sequence>
<dbReference type="EMBL" id="CAFBMW010000015">
    <property type="protein sequence ID" value="CAB4942452.1"/>
    <property type="molecule type" value="Genomic_DNA"/>
</dbReference>
<dbReference type="InterPro" id="IPR010273">
    <property type="entry name" value="DUF881"/>
</dbReference>
<feature type="region of interest" description="Disordered" evidence="2">
    <location>
        <begin position="1"/>
        <end position="29"/>
    </location>
</feature>
<accession>A0A6J7JK03</accession>
<keyword evidence="1" id="KW-0175">Coiled coil</keyword>
<organism evidence="3">
    <name type="scientific">freshwater metagenome</name>
    <dbReference type="NCBI Taxonomy" id="449393"/>
    <lineage>
        <taxon>unclassified sequences</taxon>
        <taxon>metagenomes</taxon>
        <taxon>ecological metagenomes</taxon>
    </lineage>
</organism>
<dbReference type="AlphaFoldDB" id="A0A6J7JK03"/>
<gene>
    <name evidence="3" type="ORF">UFOPK3662_02016</name>
</gene>
<feature type="compositionally biased region" description="Basic and acidic residues" evidence="2">
    <location>
        <begin position="7"/>
        <end position="25"/>
    </location>
</feature>
<dbReference type="PANTHER" id="PTHR37313">
    <property type="entry name" value="UPF0749 PROTEIN RV1825"/>
    <property type="match status" value="1"/>
</dbReference>